<reference evidence="1 2" key="1">
    <citation type="submission" date="2017-10" db="EMBL/GenBank/DDBJ databases">
        <authorList>
            <person name="Banno H."/>
            <person name="Chua N.-H."/>
        </authorList>
    </citation>
    <scope>NUCLEOTIDE SEQUENCE [LARGE SCALE GENOMIC DNA]</scope>
    <source>
        <strain evidence="1 2">YW11</strain>
    </source>
</reference>
<evidence type="ECO:0000313" key="1">
    <source>
        <dbReference type="EMBL" id="PHK93770.1"/>
    </source>
</evidence>
<dbReference type="CDD" id="cd16439">
    <property type="entry name" value="beta_Kdo_transferase_KpsC_2"/>
    <property type="match status" value="1"/>
</dbReference>
<protein>
    <recommendedName>
        <fullName evidence="3">Beta-3-deoxy-D-manno-oct-2-ulosonic acid transferase</fullName>
    </recommendedName>
</protein>
<dbReference type="GO" id="GO:0000271">
    <property type="term" value="P:polysaccharide biosynthetic process"/>
    <property type="evidence" value="ECO:0007669"/>
    <property type="project" value="InterPro"/>
</dbReference>
<dbReference type="InterPro" id="IPR007833">
    <property type="entry name" value="Capsule_polysaccharide_synth"/>
</dbReference>
<evidence type="ECO:0000313" key="2">
    <source>
        <dbReference type="Proteomes" id="UP000223527"/>
    </source>
</evidence>
<organism evidence="1 2">
    <name type="scientific">Teichococcus rhizosphaerae</name>
    <dbReference type="NCBI Taxonomy" id="1335062"/>
    <lineage>
        <taxon>Bacteria</taxon>
        <taxon>Pseudomonadati</taxon>
        <taxon>Pseudomonadota</taxon>
        <taxon>Alphaproteobacteria</taxon>
        <taxon>Acetobacterales</taxon>
        <taxon>Roseomonadaceae</taxon>
        <taxon>Roseomonas</taxon>
    </lineage>
</organism>
<comment type="caution">
    <text evidence="1">The sequence shown here is derived from an EMBL/GenBank/DDBJ whole genome shotgun (WGS) entry which is preliminary data.</text>
</comment>
<dbReference type="OrthoDB" id="543755at2"/>
<dbReference type="RefSeq" id="WP_099096684.1">
    <property type="nucleotide sequence ID" value="NZ_PDNU01000036.1"/>
</dbReference>
<keyword evidence="2" id="KW-1185">Reference proteome</keyword>
<dbReference type="Proteomes" id="UP000223527">
    <property type="component" value="Unassembled WGS sequence"/>
</dbReference>
<proteinExistence type="predicted"/>
<accession>A0A2C7A602</accession>
<evidence type="ECO:0008006" key="3">
    <source>
        <dbReference type="Google" id="ProtNLM"/>
    </source>
</evidence>
<name>A0A2C7A602_9PROT</name>
<dbReference type="AlphaFoldDB" id="A0A2C7A602"/>
<dbReference type="Pfam" id="PF05159">
    <property type="entry name" value="Capsule_synth"/>
    <property type="match status" value="1"/>
</dbReference>
<sequence length="643" mass="68032">MRRTLPLTQLSRSIAFPRATAADAAHLAAFWPEYRLAPAARASLLAVAEGDPPPRLPPSAGLIRYAPGLLRAPRFGQRGRPVALMPCGPLPAMLREAPLAPPPPADAAALYRAGQAAAQAARARVGGEPCLPDPGAARLRLPPRAAVLVLDPCDPSRLAAARAALASALAVAAGRPLLLARDPAARPGQPPLLRPPPGARLLNVRLSPWTLLDLAEDLHGASAEMALLAAAAGVRVAGRQLDPAPRWAALIAATRCADPFLERPWPFERALEQLAHWQAAQRENRQVAVCLGMAPWKRARIAALFAHAGGTPGFTGRPERAIALARQQGGAIAAWAGRVPEGFRARCEAEGVRLLTVEDGFIRSRGLGARFLPGAAYAVDDRGVYYDPARPSALERLLATAEFPPALLSRAAALRAAIVARGVSKYNLAGAAPPGAAPLVAAPPGRPRLLVPGQVEDDASVRLGGGPIRRNLALLRAVRAAHPEAWLVYKPHPDLEAGFRKGRLPAAALAGLADQVVTGTPLPALLPLVDAVHTLTSLSGFEALLRGVRVVTYGQPFYAGWGLTEDRAPPPRRGRPLSLDALVAGTLILFPRQVDPVTELPCPPELILERLDDPTAWKVSPLTLHRGAEGWLRGWVSRLRGLR</sequence>
<dbReference type="GO" id="GO:0015774">
    <property type="term" value="P:polysaccharide transport"/>
    <property type="evidence" value="ECO:0007669"/>
    <property type="project" value="InterPro"/>
</dbReference>
<dbReference type="EMBL" id="PDNU01000036">
    <property type="protein sequence ID" value="PHK93770.1"/>
    <property type="molecule type" value="Genomic_DNA"/>
</dbReference>
<gene>
    <name evidence="1" type="ORF">CR162_16750</name>
</gene>